<evidence type="ECO:0000313" key="1">
    <source>
        <dbReference type="EMBL" id="KII73649.1"/>
    </source>
</evidence>
<evidence type="ECO:0000313" key="2">
    <source>
        <dbReference type="Proteomes" id="UP000031668"/>
    </source>
</evidence>
<proteinExistence type="predicted"/>
<name>A0A0C2J773_THEKT</name>
<dbReference type="AlphaFoldDB" id="A0A0C2J773"/>
<sequence>MLLRAKEPHESDFSRTDVPSIWSTLFVFGLQDKMKPQCRHGYQYEIYKILNTAINNDFLVKELMNRNIHRYLALSNPMKETPCYTNVTITGYWYLGFPSALILPWSTHRPVNQPIYDDLESLSGLSPPSKVAAYTGCNFTGRRFSHGGYLRCLVALGVALCQFHTVNTQFNAMILPE</sequence>
<accession>A0A0C2J773</accession>
<protein>
    <submittedName>
        <fullName evidence="1">Uncharacterized protein</fullName>
    </submittedName>
</protein>
<reference evidence="1 2" key="1">
    <citation type="journal article" date="2014" name="Genome Biol. Evol.">
        <title>The genome of the myxosporean Thelohanellus kitauei shows adaptations to nutrient acquisition within its fish host.</title>
        <authorList>
            <person name="Yang Y."/>
            <person name="Xiong J."/>
            <person name="Zhou Z."/>
            <person name="Huo F."/>
            <person name="Miao W."/>
            <person name="Ran C."/>
            <person name="Liu Y."/>
            <person name="Zhang J."/>
            <person name="Feng J."/>
            <person name="Wang M."/>
            <person name="Wang M."/>
            <person name="Wang L."/>
            <person name="Yao B."/>
        </authorList>
    </citation>
    <scope>NUCLEOTIDE SEQUENCE [LARGE SCALE GENOMIC DNA]</scope>
    <source>
        <strain evidence="1">Wuqing</strain>
    </source>
</reference>
<keyword evidence="2" id="KW-1185">Reference proteome</keyword>
<gene>
    <name evidence="1" type="ORF">RF11_09901</name>
</gene>
<organism evidence="1 2">
    <name type="scientific">Thelohanellus kitauei</name>
    <name type="common">Myxosporean</name>
    <dbReference type="NCBI Taxonomy" id="669202"/>
    <lineage>
        <taxon>Eukaryota</taxon>
        <taxon>Metazoa</taxon>
        <taxon>Cnidaria</taxon>
        <taxon>Myxozoa</taxon>
        <taxon>Myxosporea</taxon>
        <taxon>Bivalvulida</taxon>
        <taxon>Platysporina</taxon>
        <taxon>Myxobolidae</taxon>
        <taxon>Thelohanellus</taxon>
    </lineage>
</organism>
<comment type="caution">
    <text evidence="1">The sequence shown here is derived from an EMBL/GenBank/DDBJ whole genome shotgun (WGS) entry which is preliminary data.</text>
</comment>
<dbReference type="EMBL" id="JWZT01000737">
    <property type="protein sequence ID" value="KII73649.1"/>
    <property type="molecule type" value="Genomic_DNA"/>
</dbReference>
<dbReference type="Proteomes" id="UP000031668">
    <property type="component" value="Unassembled WGS sequence"/>
</dbReference>